<organism evidence="2 3">
    <name type="scientific">Thalassospira marina</name>
    <dbReference type="NCBI Taxonomy" id="2048283"/>
    <lineage>
        <taxon>Bacteria</taxon>
        <taxon>Pseudomonadati</taxon>
        <taxon>Pseudomonadota</taxon>
        <taxon>Alphaproteobacteria</taxon>
        <taxon>Rhodospirillales</taxon>
        <taxon>Thalassospiraceae</taxon>
        <taxon>Thalassospira</taxon>
    </lineage>
</organism>
<proteinExistence type="predicted"/>
<feature type="transmembrane region" description="Helical" evidence="1">
    <location>
        <begin position="258"/>
        <end position="280"/>
    </location>
</feature>
<feature type="transmembrane region" description="Helical" evidence="1">
    <location>
        <begin position="12"/>
        <end position="30"/>
    </location>
</feature>
<feature type="transmembrane region" description="Helical" evidence="1">
    <location>
        <begin position="286"/>
        <end position="307"/>
    </location>
</feature>
<dbReference type="RefSeq" id="WP_101271385.1">
    <property type="nucleotide sequence ID" value="NZ_NWTK01000023.1"/>
</dbReference>
<dbReference type="OrthoDB" id="9797308at2"/>
<dbReference type="AlphaFoldDB" id="A0A2N3KCW8"/>
<comment type="caution">
    <text evidence="2">The sequence shown here is derived from an EMBL/GenBank/DDBJ whole genome shotgun (WGS) entry which is preliminary data.</text>
</comment>
<dbReference type="Proteomes" id="UP000233597">
    <property type="component" value="Unassembled WGS sequence"/>
</dbReference>
<evidence type="ECO:0008006" key="4">
    <source>
        <dbReference type="Google" id="ProtNLM"/>
    </source>
</evidence>
<gene>
    <name evidence="2" type="ORF">COO20_24490</name>
</gene>
<keyword evidence="1" id="KW-0472">Membrane</keyword>
<evidence type="ECO:0000313" key="3">
    <source>
        <dbReference type="Proteomes" id="UP000233597"/>
    </source>
</evidence>
<protein>
    <recommendedName>
        <fullName evidence="4">Nucleoside transporter/FeoB GTPase Gate domain-containing protein</fullName>
    </recommendedName>
</protein>
<feature type="transmembrane region" description="Helical" evidence="1">
    <location>
        <begin position="61"/>
        <end position="82"/>
    </location>
</feature>
<feature type="transmembrane region" description="Helical" evidence="1">
    <location>
        <begin position="180"/>
        <end position="200"/>
    </location>
</feature>
<keyword evidence="1" id="KW-1133">Transmembrane helix</keyword>
<keyword evidence="1" id="KW-0812">Transmembrane</keyword>
<dbReference type="EMBL" id="NWTK01000023">
    <property type="protein sequence ID" value="PKR48427.1"/>
    <property type="molecule type" value="Genomic_DNA"/>
</dbReference>
<sequence length="329" mass="35660">MQPYLLSLLSRSRRLFITLAKVMVPIMLVVRIADQMGVVEMVSGVLTPVMSLIGMPPEAGLIWASCLLINIYGAVAVIAGLAPHLDMTSAQLSALCAMMLFAHGIPVEQAVVKKAGASFWATAALRVFTALFYAALITWISRHTGFLAEKIDLSWMAANVDDAANQTGWAGWLGWIEGTFYSLLASFAIIAGLLVLLDILEKTGITERFTTALLPVLRISGLSRDAAPVTTIGILLGLTYGGALIIDEARQKNFAPRTLFLSLAWLSLSHSLIEDTIIMLALGANIWVVLVGRVVLTLIIMMLLARFTRRWQSTPSRPLEEQTQGVGPV</sequence>
<feature type="transmembrane region" description="Helical" evidence="1">
    <location>
        <begin position="119"/>
        <end position="140"/>
    </location>
</feature>
<feature type="transmembrane region" description="Helical" evidence="1">
    <location>
        <begin position="226"/>
        <end position="246"/>
    </location>
</feature>
<reference evidence="2 3" key="1">
    <citation type="submission" date="2017-09" db="EMBL/GenBank/DDBJ databases">
        <title>Biodiversity and function of Thalassospira species in the particle-attached aromatic-hydrocarbon-degrading consortia from the surface seawater of the South China Sea.</title>
        <authorList>
            <person name="Dong C."/>
            <person name="Liu R."/>
            <person name="Shao Z."/>
        </authorList>
    </citation>
    <scope>NUCLEOTIDE SEQUENCE [LARGE SCALE GENOMIC DNA]</scope>
    <source>
        <strain evidence="2 3">CSC1P2</strain>
    </source>
</reference>
<evidence type="ECO:0000256" key="1">
    <source>
        <dbReference type="SAM" id="Phobius"/>
    </source>
</evidence>
<evidence type="ECO:0000313" key="2">
    <source>
        <dbReference type="EMBL" id="PKR48427.1"/>
    </source>
</evidence>
<accession>A0A2N3KCW8</accession>
<name>A0A2N3KCW8_9PROT</name>